<dbReference type="PROSITE" id="PS51819">
    <property type="entry name" value="VOC"/>
    <property type="match status" value="1"/>
</dbReference>
<dbReference type="InterPro" id="IPR004360">
    <property type="entry name" value="Glyas_Fos-R_dOase_dom"/>
</dbReference>
<comment type="caution">
    <text evidence="2">The sequence shown here is derived from an EMBL/GenBank/DDBJ whole genome shotgun (WGS) entry which is preliminary data.</text>
</comment>
<evidence type="ECO:0000313" key="3">
    <source>
        <dbReference type="Proteomes" id="UP001596116"/>
    </source>
</evidence>
<accession>A0ABW1KV96</accession>
<dbReference type="Gene3D" id="3.10.180.10">
    <property type="entry name" value="2,3-Dihydroxybiphenyl 1,2-Dioxygenase, domain 1"/>
    <property type="match status" value="1"/>
</dbReference>
<dbReference type="InterPro" id="IPR037523">
    <property type="entry name" value="VOC_core"/>
</dbReference>
<dbReference type="SUPFAM" id="SSF54593">
    <property type="entry name" value="Glyoxalase/Bleomycin resistance protein/Dihydroxybiphenyl dioxygenase"/>
    <property type="match status" value="1"/>
</dbReference>
<feature type="domain" description="VOC" evidence="1">
    <location>
        <begin position="17"/>
        <end position="146"/>
    </location>
</feature>
<proteinExistence type="predicted"/>
<name>A0ABW1KV96_9PROT</name>
<dbReference type="RefSeq" id="WP_379882770.1">
    <property type="nucleotide sequence ID" value="NZ_JBHPON010000002.1"/>
</dbReference>
<evidence type="ECO:0000259" key="1">
    <source>
        <dbReference type="PROSITE" id="PS51819"/>
    </source>
</evidence>
<protein>
    <submittedName>
        <fullName evidence="2">VOC family protein</fullName>
    </submittedName>
</protein>
<dbReference type="EMBL" id="JBHPON010000002">
    <property type="protein sequence ID" value="MFC6036005.1"/>
    <property type="molecule type" value="Genomic_DNA"/>
</dbReference>
<dbReference type="Proteomes" id="UP001596116">
    <property type="component" value="Unassembled WGS sequence"/>
</dbReference>
<sequence length="158" mass="17908">MTKELEKPEAKPVTAPRIEHVNLIVTAIDPTVKFLTAAFPHWAIRGEGGGEWAGIPRRWVHVGDDANYLTLNEFHLPTAARGRHRELQSSEPGLAHIGFEVADLDEVVRQLKDAGHEPDHLGETHPHRRNLYYIDAEGLEFEFVEYSSRVPAEKNLYQ</sequence>
<dbReference type="Pfam" id="PF00903">
    <property type="entry name" value="Glyoxalase"/>
    <property type="match status" value="1"/>
</dbReference>
<gene>
    <name evidence="2" type="ORF">ACFMB1_10650</name>
</gene>
<organism evidence="2 3">
    <name type="scientific">Hyphococcus aureus</name>
    <dbReference type="NCBI Taxonomy" id="2666033"/>
    <lineage>
        <taxon>Bacteria</taxon>
        <taxon>Pseudomonadati</taxon>
        <taxon>Pseudomonadota</taxon>
        <taxon>Alphaproteobacteria</taxon>
        <taxon>Parvularculales</taxon>
        <taxon>Parvularculaceae</taxon>
        <taxon>Hyphococcus</taxon>
    </lineage>
</organism>
<evidence type="ECO:0000313" key="2">
    <source>
        <dbReference type="EMBL" id="MFC6036005.1"/>
    </source>
</evidence>
<reference evidence="2 3" key="1">
    <citation type="submission" date="2024-09" db="EMBL/GenBank/DDBJ databases">
        <authorList>
            <person name="Zhang Z.-H."/>
        </authorList>
    </citation>
    <scope>NUCLEOTIDE SEQUENCE [LARGE SCALE GENOMIC DNA]</scope>
    <source>
        <strain evidence="2 3">HHTR114</strain>
    </source>
</reference>
<keyword evidence="3" id="KW-1185">Reference proteome</keyword>
<dbReference type="InterPro" id="IPR029068">
    <property type="entry name" value="Glyas_Bleomycin-R_OHBP_Dase"/>
</dbReference>